<dbReference type="PANTHER" id="PTHR35177:SF2">
    <property type="entry name" value="HYDROGENASE MATURATION FACTOR HYBG"/>
    <property type="match status" value="1"/>
</dbReference>
<dbReference type="InterPro" id="IPR001109">
    <property type="entry name" value="Hydrogenase_HupF/HypC"/>
</dbReference>
<dbReference type="Gene3D" id="2.30.30.140">
    <property type="match status" value="1"/>
</dbReference>
<dbReference type="NCBIfam" id="TIGR00074">
    <property type="entry name" value="hypC_hupF"/>
    <property type="match status" value="1"/>
</dbReference>
<evidence type="ECO:0000256" key="1">
    <source>
        <dbReference type="ARBA" id="ARBA00006018"/>
    </source>
</evidence>
<dbReference type="PRINTS" id="PR00445">
    <property type="entry name" value="HUPFHYPC"/>
</dbReference>
<dbReference type="AlphaFoldDB" id="A0A657PTC9"/>
<protein>
    <submittedName>
        <fullName evidence="2">HypC/HybG/HupF family hydrogenase formation chaperone</fullName>
    </submittedName>
</protein>
<dbReference type="PROSITE" id="PS01097">
    <property type="entry name" value="HUPF_HYPC"/>
    <property type="match status" value="1"/>
</dbReference>
<evidence type="ECO:0000313" key="3">
    <source>
        <dbReference type="Proteomes" id="UP000250928"/>
    </source>
</evidence>
<sequence length="94" mass="9938">MCIGVPVQIVEAGEFSALACGRNGEERVNMMLIGAQPVGTWVISFLGSAREVIGEEDAVNINKALDGLSAIMNGEGQIDVDHYFPGLGETMEVV</sequence>
<dbReference type="GO" id="GO:0005506">
    <property type="term" value="F:iron ion binding"/>
    <property type="evidence" value="ECO:0007669"/>
    <property type="project" value="TreeGrafter"/>
</dbReference>
<gene>
    <name evidence="2" type="primary">hypC</name>
    <name evidence="2" type="ORF">C3L24_12235</name>
</gene>
<dbReference type="SUPFAM" id="SSF159127">
    <property type="entry name" value="HupF/HypC-like"/>
    <property type="match status" value="1"/>
</dbReference>
<proteinExistence type="inferred from homology"/>
<comment type="similarity">
    <text evidence="1">Belongs to the HupF/HypC family.</text>
</comment>
<dbReference type="GO" id="GO:0051604">
    <property type="term" value="P:protein maturation"/>
    <property type="evidence" value="ECO:0007669"/>
    <property type="project" value="TreeGrafter"/>
</dbReference>
<dbReference type="InterPro" id="IPR019812">
    <property type="entry name" value="Hydgase_assmbl_chp_CS"/>
</dbReference>
<dbReference type="GO" id="GO:1902670">
    <property type="term" value="F:carbon dioxide binding"/>
    <property type="evidence" value="ECO:0007669"/>
    <property type="project" value="TreeGrafter"/>
</dbReference>
<dbReference type="Proteomes" id="UP000250928">
    <property type="component" value="Unassembled WGS sequence"/>
</dbReference>
<organism evidence="2 3">
    <name type="scientific">Candidatus Sedimenticola endophacoides</name>
    <dbReference type="NCBI Taxonomy" id="2548426"/>
    <lineage>
        <taxon>Bacteria</taxon>
        <taxon>Pseudomonadati</taxon>
        <taxon>Pseudomonadota</taxon>
        <taxon>Gammaproteobacteria</taxon>
        <taxon>Chromatiales</taxon>
        <taxon>Sedimenticolaceae</taxon>
        <taxon>Sedimenticola</taxon>
    </lineage>
</organism>
<dbReference type="EMBL" id="PQCO01000291">
    <property type="protein sequence ID" value="PUD98704.1"/>
    <property type="molecule type" value="Genomic_DNA"/>
</dbReference>
<accession>A0A657PTC9</accession>
<evidence type="ECO:0000313" key="2">
    <source>
        <dbReference type="EMBL" id="PUD98704.1"/>
    </source>
</evidence>
<dbReference type="Pfam" id="PF01455">
    <property type="entry name" value="HupF_HypC"/>
    <property type="match status" value="1"/>
</dbReference>
<reference evidence="2 3" key="1">
    <citation type="submission" date="2018-01" db="EMBL/GenBank/DDBJ databases">
        <title>Novel co-symbiosis in the lucinid bivalve Phacoides pectinatus.</title>
        <authorList>
            <person name="Lim S.J."/>
            <person name="Davis B.G."/>
            <person name="Gill D.E."/>
            <person name="Engel A.S."/>
            <person name="Anderson L.C."/>
            <person name="Campbell B.J."/>
        </authorList>
    </citation>
    <scope>NUCLEOTIDE SEQUENCE [LARGE SCALE GENOMIC DNA]</scope>
    <source>
        <strain evidence="2">N3_P5</strain>
    </source>
</reference>
<name>A0A657PTC9_9GAMM</name>
<comment type="caution">
    <text evidence="2">The sequence shown here is derived from an EMBL/GenBank/DDBJ whole genome shotgun (WGS) entry which is preliminary data.</text>
</comment>
<dbReference type="PANTHER" id="PTHR35177">
    <property type="entry name" value="HYDROGENASE MATURATION FACTOR HYBG"/>
    <property type="match status" value="1"/>
</dbReference>